<proteinExistence type="predicted"/>
<evidence type="ECO:0000313" key="2">
    <source>
        <dbReference type="EMBL" id="KPY44010.1"/>
    </source>
</evidence>
<comment type="caution">
    <text evidence="2">The sequence shown here is derived from an EMBL/GenBank/DDBJ whole genome shotgun (WGS) entry which is preliminary data.</text>
</comment>
<feature type="chain" id="PRO_5006172110" description="DUF3015 domain-containing protein" evidence="1">
    <location>
        <begin position="29"/>
        <end position="171"/>
    </location>
</feature>
<accession>A0A0P9Y6I5</accession>
<dbReference type="AlphaFoldDB" id="A0A0P9Y6I5"/>
<dbReference type="Proteomes" id="UP000050554">
    <property type="component" value="Unassembled WGS sequence"/>
</dbReference>
<dbReference type="EMBL" id="LJRF01000177">
    <property type="protein sequence ID" value="KPY44010.1"/>
    <property type="molecule type" value="Genomic_DNA"/>
</dbReference>
<organism evidence="2 3">
    <name type="scientific">Pseudomonas syringae pv. ribicola</name>
    <dbReference type="NCBI Taxonomy" id="55398"/>
    <lineage>
        <taxon>Bacteria</taxon>
        <taxon>Pseudomonadati</taxon>
        <taxon>Pseudomonadota</taxon>
        <taxon>Gammaproteobacteria</taxon>
        <taxon>Pseudomonadales</taxon>
        <taxon>Pseudomonadaceae</taxon>
        <taxon>Pseudomonas</taxon>
    </lineage>
</organism>
<dbReference type="PATRIC" id="fig|55398.3.peg.1587"/>
<evidence type="ECO:0008006" key="4">
    <source>
        <dbReference type="Google" id="ProtNLM"/>
    </source>
</evidence>
<gene>
    <name evidence="2" type="ORF">ALO47_01257</name>
</gene>
<evidence type="ECO:0000256" key="1">
    <source>
        <dbReference type="SAM" id="SignalP"/>
    </source>
</evidence>
<dbReference type="InterPro" id="IPR021383">
    <property type="entry name" value="DUF3015"/>
</dbReference>
<protein>
    <recommendedName>
        <fullName evidence="4">DUF3015 domain-containing protein</fullName>
    </recommendedName>
</protein>
<dbReference type="Pfam" id="PF11220">
    <property type="entry name" value="DUF3015"/>
    <property type="match status" value="1"/>
</dbReference>
<evidence type="ECO:0000313" key="3">
    <source>
        <dbReference type="Proteomes" id="UP000050554"/>
    </source>
</evidence>
<sequence length="171" mass="17955">MADHKEKKAMKRILLGTLFAAVSINAMAQAPGGPDCGWGNMLFEGQRGTPAHFLASTTNGTSGNATFGMTSGTNGCSTNSALTYGGKSWLAMNGMMDELSKDMAMGQGEALTTYAVVLGVAPEDRARFASVTHEHFSQIFSKADATAEDVHANTVNVLKNDPTLAKYATQA</sequence>
<name>A0A0P9Y6I5_PSESI</name>
<feature type="signal peptide" evidence="1">
    <location>
        <begin position="1"/>
        <end position="28"/>
    </location>
</feature>
<reference evidence="2 3" key="1">
    <citation type="submission" date="2015-09" db="EMBL/GenBank/DDBJ databases">
        <title>Genome announcement of multiple Pseudomonas syringae strains.</title>
        <authorList>
            <person name="Thakur S."/>
            <person name="Wang P.W."/>
            <person name="Gong Y."/>
            <person name="Weir B.S."/>
            <person name="Guttman D.S."/>
        </authorList>
    </citation>
    <scope>NUCLEOTIDE SEQUENCE [LARGE SCALE GENOMIC DNA]</scope>
    <source>
        <strain evidence="2 3">ICMP3882</strain>
    </source>
</reference>
<keyword evidence="1" id="KW-0732">Signal</keyword>